<dbReference type="Proteomes" id="UP000826271">
    <property type="component" value="Unassembled WGS sequence"/>
</dbReference>
<reference evidence="1" key="1">
    <citation type="submission" date="2019-10" db="EMBL/GenBank/DDBJ databases">
        <authorList>
            <person name="Zhang R."/>
            <person name="Pan Y."/>
            <person name="Wang J."/>
            <person name="Ma R."/>
            <person name="Yu S."/>
        </authorList>
    </citation>
    <scope>NUCLEOTIDE SEQUENCE</scope>
    <source>
        <strain evidence="1">LA-IB0</strain>
        <tissue evidence="1">Leaf</tissue>
    </source>
</reference>
<dbReference type="PANTHER" id="PTHR34970:SF5">
    <property type="entry name" value="PROTEIN, PUTATIVE-RELATED"/>
    <property type="match status" value="1"/>
</dbReference>
<gene>
    <name evidence="1" type="ORF">BUALT_Bualt14G0016400</name>
</gene>
<sequence length="104" mass="11762">MMRTRLLWFSVGLASASGAITQFIFKDLWIDRTSLASQLKEKFNSLDTRVSNLESSVISNTPTSPQANPQPNNKQNGLLNYAEWTYESIKFPTNVAMHNPSLRQ</sequence>
<dbReference type="EMBL" id="WHWC01000014">
    <property type="protein sequence ID" value="KAG8369464.1"/>
    <property type="molecule type" value="Genomic_DNA"/>
</dbReference>
<comment type="caution">
    <text evidence="1">The sequence shown here is derived from an EMBL/GenBank/DDBJ whole genome shotgun (WGS) entry which is preliminary data.</text>
</comment>
<evidence type="ECO:0000313" key="1">
    <source>
        <dbReference type="EMBL" id="KAG8369464.1"/>
    </source>
</evidence>
<accession>A0AAV6WFF1</accession>
<evidence type="ECO:0000313" key="2">
    <source>
        <dbReference type="Proteomes" id="UP000826271"/>
    </source>
</evidence>
<organism evidence="1 2">
    <name type="scientific">Buddleja alternifolia</name>
    <dbReference type="NCBI Taxonomy" id="168488"/>
    <lineage>
        <taxon>Eukaryota</taxon>
        <taxon>Viridiplantae</taxon>
        <taxon>Streptophyta</taxon>
        <taxon>Embryophyta</taxon>
        <taxon>Tracheophyta</taxon>
        <taxon>Spermatophyta</taxon>
        <taxon>Magnoliopsida</taxon>
        <taxon>eudicotyledons</taxon>
        <taxon>Gunneridae</taxon>
        <taxon>Pentapetalae</taxon>
        <taxon>asterids</taxon>
        <taxon>lamiids</taxon>
        <taxon>Lamiales</taxon>
        <taxon>Scrophulariaceae</taxon>
        <taxon>Buddlejeae</taxon>
        <taxon>Buddleja</taxon>
    </lineage>
</organism>
<name>A0AAV6WFF1_9LAMI</name>
<keyword evidence="2" id="KW-1185">Reference proteome</keyword>
<protein>
    <submittedName>
        <fullName evidence="1">Uncharacterized protein</fullName>
    </submittedName>
</protein>
<proteinExistence type="predicted"/>
<dbReference type="AlphaFoldDB" id="A0AAV6WFF1"/>
<dbReference type="PANTHER" id="PTHR34970">
    <property type="entry name" value="ABC TRANSPORTER A FAMILY PROTEIN"/>
    <property type="match status" value="1"/>
</dbReference>